<dbReference type="AlphaFoldDB" id="A0A644XEC3"/>
<proteinExistence type="predicted"/>
<organism evidence="2">
    <name type="scientific">bioreactor metagenome</name>
    <dbReference type="NCBI Taxonomy" id="1076179"/>
    <lineage>
        <taxon>unclassified sequences</taxon>
        <taxon>metagenomes</taxon>
        <taxon>ecological metagenomes</taxon>
    </lineage>
</organism>
<sequence>MKSYKISKNNSILLILAVLIISLLINVYTSIMNSRYKILVGKETYKSVEEIRNRNEGALNILNQSIKAGSISNEELLALYKNYSSMSDEFTNLWSNYKNYGKEEIITISKKSKISKEIPNEVYSRIESLLFEYLNSEMKNQNDKIILEGETLNNFSAMNNMSNQLNEFFKEFNQEKFSNKTEEDKEIITIKKNYWIDILNGINSIMDPYINYEFTIKS</sequence>
<protein>
    <submittedName>
        <fullName evidence="2">Uncharacterized protein</fullName>
    </submittedName>
</protein>
<reference evidence="2" key="1">
    <citation type="submission" date="2019-08" db="EMBL/GenBank/DDBJ databases">
        <authorList>
            <person name="Kucharzyk K."/>
            <person name="Murdoch R.W."/>
            <person name="Higgins S."/>
            <person name="Loffler F."/>
        </authorList>
    </citation>
    <scope>NUCLEOTIDE SEQUENCE</scope>
</reference>
<accession>A0A644XEC3</accession>
<keyword evidence="1" id="KW-0472">Membrane</keyword>
<comment type="caution">
    <text evidence="2">The sequence shown here is derived from an EMBL/GenBank/DDBJ whole genome shotgun (WGS) entry which is preliminary data.</text>
</comment>
<keyword evidence="1" id="KW-0812">Transmembrane</keyword>
<evidence type="ECO:0000313" key="2">
    <source>
        <dbReference type="EMBL" id="MPM14111.1"/>
    </source>
</evidence>
<feature type="transmembrane region" description="Helical" evidence="1">
    <location>
        <begin position="12"/>
        <end position="31"/>
    </location>
</feature>
<keyword evidence="1" id="KW-1133">Transmembrane helix</keyword>
<dbReference type="EMBL" id="VSSQ01002227">
    <property type="protein sequence ID" value="MPM14111.1"/>
    <property type="molecule type" value="Genomic_DNA"/>
</dbReference>
<evidence type="ECO:0000256" key="1">
    <source>
        <dbReference type="SAM" id="Phobius"/>
    </source>
</evidence>
<name>A0A644XEC3_9ZZZZ</name>
<gene>
    <name evidence="2" type="ORF">SDC9_60471</name>
</gene>